<proteinExistence type="predicted"/>
<dbReference type="InterPro" id="IPR058739">
    <property type="entry name" value="NicX"/>
</dbReference>
<dbReference type="OrthoDB" id="7060208at2"/>
<reference evidence="1 2" key="1">
    <citation type="submission" date="2017-03" db="EMBL/GenBank/DDBJ databases">
        <authorList>
            <person name="Afonso C.L."/>
            <person name="Miller P.J."/>
            <person name="Scott M.A."/>
            <person name="Spackman E."/>
            <person name="Goraichik I."/>
            <person name="Dimitrov K.M."/>
            <person name="Suarez D.L."/>
            <person name="Swayne D.E."/>
        </authorList>
    </citation>
    <scope>NUCLEOTIDE SEQUENCE [LARGE SCALE GENOMIC DNA]</scope>
    <source>
        <strain evidence="1 2">CECT 7450</strain>
    </source>
</reference>
<evidence type="ECO:0000313" key="2">
    <source>
        <dbReference type="Proteomes" id="UP000193061"/>
    </source>
</evidence>
<protein>
    <recommendedName>
        <fullName evidence="3">2,5-dihydroxypyridine 5,6-dioxygenase</fullName>
    </recommendedName>
</protein>
<dbReference type="Proteomes" id="UP000193061">
    <property type="component" value="Unassembled WGS sequence"/>
</dbReference>
<evidence type="ECO:0000313" key="1">
    <source>
        <dbReference type="EMBL" id="SLN42252.1"/>
    </source>
</evidence>
<dbReference type="Pfam" id="PF26233">
    <property type="entry name" value="NicX"/>
    <property type="match status" value="1"/>
</dbReference>
<sequence>MNLHANKLALATTGARNLLRNCVQISKGQSLLLITEDRQIDYFENAVIDIIADKARDMGATVLTLSTPRASGPDDVPEALNAAMTQVDHTVFLNRIGDQMRFRSLPGTGSKTMVYTLDVDTLASRAATYDHDFMVRMVALFNGALDSKKTWHITCPAGTDVSGEMPAPKPVSAESGGFAVRLFPMSVHKPISAQTMNGKIVLQRWVTGTNTHAYSPEVHYLKTPITIHVENGHSTDIQGNGPDVEAFRAHARMVAEKFGLDETLIHSWHHGLNPGTGYFAAAKDDPVRWNGMIFGSPRHLHFHTCGDYPPGEINWHIIDPTVRFDDEAFLTDGEVTFFQTDATQALLQEFGLTTDDMTTNQDIGL</sequence>
<dbReference type="AlphaFoldDB" id="A0A1X6Z6E6"/>
<gene>
    <name evidence="1" type="ORF">ROA7450_02055</name>
</gene>
<dbReference type="EMBL" id="FWFX01000005">
    <property type="protein sequence ID" value="SLN42252.1"/>
    <property type="molecule type" value="Genomic_DNA"/>
</dbReference>
<organism evidence="1 2">
    <name type="scientific">Roseovarius albus</name>
    <dbReference type="NCBI Taxonomy" id="1247867"/>
    <lineage>
        <taxon>Bacteria</taxon>
        <taxon>Pseudomonadati</taxon>
        <taxon>Pseudomonadota</taxon>
        <taxon>Alphaproteobacteria</taxon>
        <taxon>Rhodobacterales</taxon>
        <taxon>Roseobacteraceae</taxon>
        <taxon>Roseovarius</taxon>
    </lineage>
</organism>
<evidence type="ECO:0008006" key="3">
    <source>
        <dbReference type="Google" id="ProtNLM"/>
    </source>
</evidence>
<keyword evidence="2" id="KW-1185">Reference proteome</keyword>
<dbReference type="RefSeq" id="WP_085805569.1">
    <property type="nucleotide sequence ID" value="NZ_FWFX01000005.1"/>
</dbReference>
<accession>A0A1X6Z6E6</accession>
<name>A0A1X6Z6E6_9RHOB</name>